<dbReference type="Proteomes" id="UP000013261">
    <property type="component" value="Unassembled WGS sequence"/>
</dbReference>
<reference evidence="1 2" key="1">
    <citation type="submission" date="2013-02" db="EMBL/GenBank/DDBJ databases">
        <title>The Genome Sequence of Acinetobacter sp. ANC 4105.</title>
        <authorList>
            <consortium name="The Broad Institute Genome Sequencing Platform"/>
            <consortium name="The Broad Institute Genome Sequencing Center for Infectious Disease"/>
            <person name="Cerqueira G."/>
            <person name="Feldgarden M."/>
            <person name="Courvalin P."/>
            <person name="Perichon B."/>
            <person name="Grillot-Courvalin C."/>
            <person name="Clermont D."/>
            <person name="Rocha E."/>
            <person name="Yoon E.-J."/>
            <person name="Nemec A."/>
            <person name="Walker B."/>
            <person name="Young S.K."/>
            <person name="Zeng Q."/>
            <person name="Gargeya S."/>
            <person name="Fitzgerald M."/>
            <person name="Haas B."/>
            <person name="Abouelleil A."/>
            <person name="Alvarado L."/>
            <person name="Arachchi H.M."/>
            <person name="Berlin A.M."/>
            <person name="Chapman S.B."/>
            <person name="Dewar J."/>
            <person name="Goldberg J."/>
            <person name="Griggs A."/>
            <person name="Gujja S."/>
            <person name="Hansen M."/>
            <person name="Howarth C."/>
            <person name="Imamovic A."/>
            <person name="Larimer J."/>
            <person name="McCowan C."/>
            <person name="Murphy C."/>
            <person name="Neiman D."/>
            <person name="Pearson M."/>
            <person name="Priest M."/>
            <person name="Roberts A."/>
            <person name="Saif S."/>
            <person name="Shea T."/>
            <person name="Sisk P."/>
            <person name="Sykes S."/>
            <person name="Wortman J."/>
            <person name="Nusbaum C."/>
            <person name="Birren B."/>
        </authorList>
    </citation>
    <scope>NUCLEOTIDE SEQUENCE [LARGE SCALE GENOMIC DNA]</scope>
    <source>
        <strain evidence="1 2">ANC 4105</strain>
    </source>
</reference>
<dbReference type="Gene3D" id="3.40.50.1220">
    <property type="entry name" value="TPP-binding domain"/>
    <property type="match status" value="1"/>
</dbReference>
<organism evidence="1 2">
    <name type="scientific">Acinetobacter dispersus</name>
    <dbReference type="NCBI Taxonomy" id="70348"/>
    <lineage>
        <taxon>Bacteria</taxon>
        <taxon>Pseudomonadati</taxon>
        <taxon>Pseudomonadota</taxon>
        <taxon>Gammaproteobacteria</taxon>
        <taxon>Moraxellales</taxon>
        <taxon>Moraxellaceae</taxon>
        <taxon>Acinetobacter</taxon>
    </lineage>
</organism>
<evidence type="ECO:0000313" key="1">
    <source>
        <dbReference type="EMBL" id="ENW93939.1"/>
    </source>
</evidence>
<dbReference type="InterPro" id="IPR029035">
    <property type="entry name" value="DHS-like_NAD/FAD-binding_dom"/>
</dbReference>
<protein>
    <submittedName>
        <fullName evidence="1">Uncharacterized protein</fullName>
    </submittedName>
</protein>
<keyword evidence="2" id="KW-1185">Reference proteome</keyword>
<evidence type="ECO:0000313" key="2">
    <source>
        <dbReference type="Proteomes" id="UP000013261"/>
    </source>
</evidence>
<dbReference type="SUPFAM" id="SSF48452">
    <property type="entry name" value="TPR-like"/>
    <property type="match status" value="1"/>
</dbReference>
<dbReference type="HOGENOM" id="CLU_037496_0_0_6"/>
<name>N9MVN4_9GAMM</name>
<dbReference type="OrthoDB" id="530017at2"/>
<comment type="caution">
    <text evidence="1">The sequence shown here is derived from an EMBL/GenBank/DDBJ whole genome shotgun (WGS) entry which is preliminary data.</text>
</comment>
<accession>N9MVN4</accession>
<sequence>MEQNKEELLKHLAASLKDAKDQGGAILLVGAGISVSAGIPPAQKLMKIAIENFPNYFTSEEQKLAQQDLSQLQYNDIMTKLSNVKRKELFKWFIEGNTAKGIEKAKLNFAHIAIAELLKQGYFSRILTVNFDPLLIHACYMVGMYPFPAIYDLGAMGKVNAELLHDPSIVYLNGQHVGFVQQNTTDQLEAHKETLTQIVRSTGCNKTWIVAGYSGENDPLMEALNELRPYNNWLYWLEYNNQVIQKDSHHFLENDEECKIIYECDADEAFMGIAELLDCSLDFIEQPYSDLELYTKEINFNTSKSKGHQLLSKVKNYISILKNDTVINKFKLAEIVTDYIGNDEFHSYSNDPNYSQEKLISTCEELYPVLKDILSGEFFYWWASAYCGRKEIDELDIDDQIINYKKAINIYKSGIKNDPDYGGNFHFLGYCQLRLAKLIADKNQKNTLLTEAIEHFRKSWDYVEHVMYSIECFILLEDFTRLVDYLSEPQILKIIKEYKSHVFQNEYSEPLLNNSEFCVWYKVEFGEEPNSSNIDKKYSYT</sequence>
<gene>
    <name evidence="1" type="ORF">F904_00847</name>
</gene>
<dbReference type="PATRIC" id="fig|1217703.3.peg.816"/>
<dbReference type="eggNOG" id="COG0846">
    <property type="taxonomic scope" value="Bacteria"/>
</dbReference>
<dbReference type="RefSeq" id="WP_005185383.1">
    <property type="nucleotide sequence ID" value="NZ_KB850049.1"/>
</dbReference>
<dbReference type="Gene3D" id="1.25.40.10">
    <property type="entry name" value="Tetratricopeptide repeat domain"/>
    <property type="match status" value="1"/>
</dbReference>
<dbReference type="SUPFAM" id="SSF52467">
    <property type="entry name" value="DHS-like NAD/FAD-binding domain"/>
    <property type="match status" value="1"/>
</dbReference>
<dbReference type="AlphaFoldDB" id="N9MVN4"/>
<dbReference type="EMBL" id="APRL01000010">
    <property type="protein sequence ID" value="ENW93939.1"/>
    <property type="molecule type" value="Genomic_DNA"/>
</dbReference>
<proteinExistence type="predicted"/>
<dbReference type="InterPro" id="IPR011990">
    <property type="entry name" value="TPR-like_helical_dom_sf"/>
</dbReference>